<proteinExistence type="predicted"/>
<dbReference type="RefSeq" id="WP_109274885.1">
    <property type="nucleotide sequence ID" value="NZ_QFKX01000002.1"/>
</dbReference>
<name>A0A2U2RK90_9MICO</name>
<comment type="caution">
    <text evidence="8">The sequence shown here is derived from an EMBL/GenBank/DDBJ whole genome shotgun (WGS) entry which is preliminary data.</text>
</comment>
<reference evidence="8 9" key="1">
    <citation type="submission" date="2018-05" db="EMBL/GenBank/DDBJ databases">
        <title>Brachybacterium sp. M1HQ-2T, whole genome shotgun sequence.</title>
        <authorList>
            <person name="Tuo L."/>
        </authorList>
    </citation>
    <scope>NUCLEOTIDE SEQUENCE [LARGE SCALE GENOMIC DNA]</scope>
    <source>
        <strain evidence="8 9">M1HQ-2</strain>
    </source>
</reference>
<gene>
    <name evidence="8" type="ORF">DEO23_04715</name>
</gene>
<evidence type="ECO:0000256" key="5">
    <source>
        <dbReference type="ARBA" id="ARBA00023136"/>
    </source>
</evidence>
<dbReference type="PANTHER" id="PTHR33931:SF2">
    <property type="entry name" value="HOLIN-LIKE PROTEIN CIDA"/>
    <property type="match status" value="1"/>
</dbReference>
<keyword evidence="2" id="KW-1003">Cell membrane</keyword>
<evidence type="ECO:0000256" key="7">
    <source>
        <dbReference type="SAM" id="Phobius"/>
    </source>
</evidence>
<keyword evidence="8" id="KW-0378">Hydrolase</keyword>
<keyword evidence="5 7" id="KW-0472">Membrane</keyword>
<feature type="transmembrane region" description="Helical" evidence="7">
    <location>
        <begin position="78"/>
        <end position="97"/>
    </location>
</feature>
<dbReference type="EMBL" id="QFKX01000002">
    <property type="protein sequence ID" value="PWH06292.1"/>
    <property type="molecule type" value="Genomic_DNA"/>
</dbReference>
<accession>A0A2U2RK90</accession>
<dbReference type="PANTHER" id="PTHR33931">
    <property type="entry name" value="HOLIN-LIKE PROTEIN CIDA-RELATED"/>
    <property type="match status" value="1"/>
</dbReference>
<evidence type="ECO:0000256" key="3">
    <source>
        <dbReference type="ARBA" id="ARBA00022692"/>
    </source>
</evidence>
<evidence type="ECO:0000256" key="1">
    <source>
        <dbReference type="ARBA" id="ARBA00004651"/>
    </source>
</evidence>
<dbReference type="Pfam" id="PF03788">
    <property type="entry name" value="LrgA"/>
    <property type="match status" value="1"/>
</dbReference>
<comment type="subcellular location">
    <subcellularLocation>
        <location evidence="1">Cell membrane</location>
        <topology evidence="1">Multi-pass membrane protein</topology>
    </subcellularLocation>
</comment>
<feature type="compositionally biased region" description="Low complexity" evidence="6">
    <location>
        <begin position="142"/>
        <end position="151"/>
    </location>
</feature>
<dbReference type="InterPro" id="IPR005538">
    <property type="entry name" value="LrgA/CidA"/>
</dbReference>
<dbReference type="GO" id="GO:0005886">
    <property type="term" value="C:plasma membrane"/>
    <property type="evidence" value="ECO:0007669"/>
    <property type="project" value="UniProtKB-SubCell"/>
</dbReference>
<sequence>MTLRESARRTRDLPPVLLGLAILLLLQMIGLSLTALLHLPVPGVVLGLVLLVLLGLWPRTRGILRAAEPAGTPLLAHLQLLFVPPGVGVVVEMTALARNALPIALAVGGSFVITLLVAGRLLQALLRRQDRRGAERGRRAPDGGPTAAGDQATGGAGA</sequence>
<evidence type="ECO:0000256" key="2">
    <source>
        <dbReference type="ARBA" id="ARBA00022475"/>
    </source>
</evidence>
<dbReference type="GO" id="GO:0016787">
    <property type="term" value="F:hydrolase activity"/>
    <property type="evidence" value="ECO:0007669"/>
    <property type="project" value="UniProtKB-KW"/>
</dbReference>
<evidence type="ECO:0000256" key="6">
    <source>
        <dbReference type="SAM" id="MobiDB-lite"/>
    </source>
</evidence>
<feature type="transmembrane region" description="Helical" evidence="7">
    <location>
        <begin position="12"/>
        <end position="33"/>
    </location>
</feature>
<evidence type="ECO:0000313" key="8">
    <source>
        <dbReference type="EMBL" id="PWH06292.1"/>
    </source>
</evidence>
<dbReference type="AlphaFoldDB" id="A0A2U2RK90"/>
<protein>
    <submittedName>
        <fullName evidence="8">Effector of murein hydrolase LrgA</fullName>
    </submittedName>
</protein>
<keyword evidence="4 7" id="KW-1133">Transmembrane helix</keyword>
<keyword evidence="9" id="KW-1185">Reference proteome</keyword>
<dbReference type="Proteomes" id="UP000245590">
    <property type="component" value="Unassembled WGS sequence"/>
</dbReference>
<feature type="compositionally biased region" description="Basic and acidic residues" evidence="6">
    <location>
        <begin position="132"/>
        <end position="141"/>
    </location>
</feature>
<organism evidence="8 9">
    <name type="scientific">Brachybacterium endophyticum</name>
    <dbReference type="NCBI Taxonomy" id="2182385"/>
    <lineage>
        <taxon>Bacteria</taxon>
        <taxon>Bacillati</taxon>
        <taxon>Actinomycetota</taxon>
        <taxon>Actinomycetes</taxon>
        <taxon>Micrococcales</taxon>
        <taxon>Dermabacteraceae</taxon>
        <taxon>Brachybacterium</taxon>
    </lineage>
</organism>
<evidence type="ECO:0000313" key="9">
    <source>
        <dbReference type="Proteomes" id="UP000245590"/>
    </source>
</evidence>
<evidence type="ECO:0000256" key="4">
    <source>
        <dbReference type="ARBA" id="ARBA00022989"/>
    </source>
</evidence>
<feature type="transmembrane region" description="Helical" evidence="7">
    <location>
        <begin position="39"/>
        <end position="57"/>
    </location>
</feature>
<keyword evidence="3 7" id="KW-0812">Transmembrane</keyword>
<feature type="region of interest" description="Disordered" evidence="6">
    <location>
        <begin position="132"/>
        <end position="158"/>
    </location>
</feature>
<feature type="transmembrane region" description="Helical" evidence="7">
    <location>
        <begin position="103"/>
        <end position="122"/>
    </location>
</feature>